<accession>A0ABD6ET75</accession>
<name>A0ABD6ET75_9BILA</name>
<dbReference type="Proteomes" id="UP001608902">
    <property type="component" value="Unassembled WGS sequence"/>
</dbReference>
<comment type="caution">
    <text evidence="1">The sequence shown here is derived from an EMBL/GenBank/DDBJ whole genome shotgun (WGS) entry which is preliminary data.</text>
</comment>
<dbReference type="AlphaFoldDB" id="A0ABD6ET75"/>
<evidence type="ECO:0008006" key="3">
    <source>
        <dbReference type="Google" id="ProtNLM"/>
    </source>
</evidence>
<evidence type="ECO:0000313" key="2">
    <source>
        <dbReference type="Proteomes" id="UP001608902"/>
    </source>
</evidence>
<organism evidence="1 2">
    <name type="scientific">Gnathostoma spinigerum</name>
    <dbReference type="NCBI Taxonomy" id="75299"/>
    <lineage>
        <taxon>Eukaryota</taxon>
        <taxon>Metazoa</taxon>
        <taxon>Ecdysozoa</taxon>
        <taxon>Nematoda</taxon>
        <taxon>Chromadorea</taxon>
        <taxon>Rhabditida</taxon>
        <taxon>Spirurina</taxon>
        <taxon>Gnathostomatomorpha</taxon>
        <taxon>Gnathostomatoidea</taxon>
        <taxon>Gnathostomatidae</taxon>
        <taxon>Gnathostoma</taxon>
    </lineage>
</organism>
<reference evidence="1 2" key="1">
    <citation type="submission" date="2024-08" db="EMBL/GenBank/DDBJ databases">
        <title>Gnathostoma spinigerum genome.</title>
        <authorList>
            <person name="Gonzalez-Bertolin B."/>
            <person name="Monzon S."/>
            <person name="Zaballos A."/>
            <person name="Jimenez P."/>
            <person name="Dekumyoy P."/>
            <person name="Varona S."/>
            <person name="Cuesta I."/>
            <person name="Sumanam S."/>
            <person name="Adisakwattana P."/>
            <person name="Gasser R.B."/>
            <person name="Hernandez-Gonzalez A."/>
            <person name="Young N.D."/>
            <person name="Perteguer M.J."/>
        </authorList>
    </citation>
    <scope>NUCLEOTIDE SEQUENCE [LARGE SCALE GENOMIC DNA]</scope>
    <source>
        <strain evidence="1">AL3</strain>
        <tissue evidence="1">Liver</tissue>
    </source>
</reference>
<gene>
    <name evidence="1" type="ORF">AB6A40_008078</name>
</gene>
<evidence type="ECO:0000313" key="1">
    <source>
        <dbReference type="EMBL" id="MFH4981369.1"/>
    </source>
</evidence>
<dbReference type="EMBL" id="JBGFUD010007067">
    <property type="protein sequence ID" value="MFH4981369.1"/>
    <property type="molecule type" value="Genomic_DNA"/>
</dbReference>
<keyword evidence="2" id="KW-1185">Reference proteome</keyword>
<protein>
    <recommendedName>
        <fullName evidence="3">Hemerythrin</fullName>
    </recommendedName>
</protein>
<sequence length="109" mass="12673">MLRNIFEAMKDPSLSALKKSHEYIITEISEHHEYEIAIVRREQKEELEEEEEATRFALNIVQRAHEAEHKNLSEKIRHHSCAHSTMVACQASTSLGCRHDAKVRTEVHN</sequence>
<proteinExistence type="predicted"/>